<proteinExistence type="predicted"/>
<evidence type="ECO:0000313" key="4">
    <source>
        <dbReference type="Proteomes" id="UP000006468"/>
    </source>
</evidence>
<comment type="caution">
    <text evidence="3">The sequence shown here is derived from an EMBL/GenBank/DDBJ whole genome shotgun (WGS) entry which is preliminary data.</text>
</comment>
<dbReference type="GO" id="GO:0030655">
    <property type="term" value="P:beta-lactam antibiotic catabolic process"/>
    <property type="evidence" value="ECO:0007669"/>
    <property type="project" value="InterPro"/>
</dbReference>
<dbReference type="SUPFAM" id="SSF56601">
    <property type="entry name" value="beta-lactamase/transpeptidase-like"/>
    <property type="match status" value="1"/>
</dbReference>
<dbReference type="InterPro" id="IPR000871">
    <property type="entry name" value="Beta-lactam_class-A"/>
</dbReference>
<dbReference type="InterPro" id="IPR012338">
    <property type="entry name" value="Beta-lactam/transpept-like"/>
</dbReference>
<dbReference type="Pfam" id="PF13354">
    <property type="entry name" value="Beta-lactamase2"/>
    <property type="match status" value="1"/>
</dbReference>
<comment type="catalytic activity">
    <reaction evidence="1">
        <text>a beta-lactam + H2O = a substituted beta-amino acid</text>
        <dbReference type="Rhea" id="RHEA:20401"/>
        <dbReference type="ChEBI" id="CHEBI:15377"/>
        <dbReference type="ChEBI" id="CHEBI:35627"/>
        <dbReference type="ChEBI" id="CHEBI:140347"/>
        <dbReference type="EC" id="3.5.2.6"/>
    </reaction>
</comment>
<reference evidence="3 4" key="1">
    <citation type="journal article" date="2010" name="J. Bacteriol.">
        <title>Genome sequence of a cellulose-producing bacterium, Gluconacetobacter hansenii ATCC 23769.</title>
        <authorList>
            <person name="Iyer P.R."/>
            <person name="Geib S.M."/>
            <person name="Catchmark J."/>
            <person name="Kao T.H."/>
            <person name="Tien M."/>
        </authorList>
    </citation>
    <scope>NUCLEOTIDE SEQUENCE [LARGE SCALE GENOMIC DNA]</scope>
    <source>
        <strain evidence="3 4">ATCC 23769</strain>
    </source>
</reference>
<dbReference type="Proteomes" id="UP000006468">
    <property type="component" value="Chromosome"/>
</dbReference>
<evidence type="ECO:0000256" key="1">
    <source>
        <dbReference type="ARBA" id="ARBA00001526"/>
    </source>
</evidence>
<dbReference type="AlphaFoldDB" id="D5QC17"/>
<dbReference type="GO" id="GO:0008800">
    <property type="term" value="F:beta-lactamase activity"/>
    <property type="evidence" value="ECO:0007669"/>
    <property type="project" value="UniProtKB-EC"/>
</dbReference>
<dbReference type="EMBL" id="ADTV01000007">
    <property type="protein sequence ID" value="EFG85427.1"/>
    <property type="molecule type" value="Genomic_DNA"/>
</dbReference>
<protein>
    <submittedName>
        <fullName evidence="3">Beta-lactamase</fullName>
    </submittedName>
</protein>
<organism evidence="3 4">
    <name type="scientific">Novacetimonas hansenii ATCC 23769</name>
    <dbReference type="NCBI Taxonomy" id="714995"/>
    <lineage>
        <taxon>Bacteria</taxon>
        <taxon>Pseudomonadati</taxon>
        <taxon>Pseudomonadota</taxon>
        <taxon>Alphaproteobacteria</taxon>
        <taxon>Acetobacterales</taxon>
        <taxon>Acetobacteraceae</taxon>
        <taxon>Novacetimonas</taxon>
    </lineage>
</organism>
<name>D5QC17_NOVHA</name>
<gene>
    <name evidence="3" type="ORF">GXY_03318</name>
</gene>
<dbReference type="PANTHER" id="PTHR35333:SF4">
    <property type="entry name" value="SLR0121 PROTEIN"/>
    <property type="match status" value="1"/>
</dbReference>
<dbReference type="PANTHER" id="PTHR35333">
    <property type="entry name" value="BETA-LACTAMASE"/>
    <property type="match status" value="1"/>
</dbReference>
<evidence type="ECO:0000259" key="2">
    <source>
        <dbReference type="Pfam" id="PF13354"/>
    </source>
</evidence>
<dbReference type="GO" id="GO:0046677">
    <property type="term" value="P:response to antibiotic"/>
    <property type="evidence" value="ECO:0007669"/>
    <property type="project" value="InterPro"/>
</dbReference>
<dbReference type="Gene3D" id="3.40.710.10">
    <property type="entry name" value="DD-peptidase/beta-lactamase superfamily"/>
    <property type="match status" value="1"/>
</dbReference>
<accession>D5QC17</accession>
<dbReference type="HOGENOM" id="CLU_031960_9_0_5"/>
<feature type="domain" description="Beta-lactamase class A catalytic" evidence="2">
    <location>
        <begin position="80"/>
        <end position="298"/>
    </location>
</feature>
<dbReference type="InterPro" id="IPR045155">
    <property type="entry name" value="Beta-lactam_cat"/>
</dbReference>
<evidence type="ECO:0000313" key="3">
    <source>
        <dbReference type="EMBL" id="EFG85427.1"/>
    </source>
</evidence>
<sequence length="334" mass="35960">MAGGLASVLHERPAHPPGRFTEGKVMSGIFAMLRRGVMTATVGLVCAAAPVQAATLAQDVAKTVSGQPGSFAVYAAMSGQRPQVCLNCTDYINAASTMKLFVMDAAYDMFTRGTLQPQETIVVHNRFHSLVGTRSFSLEQKEDSYDPLYAQIGRPVTVSELVRVMIQYSSNLATNLMVERIGVPYIHAVMHAQHLKGVRFGRMIEDYDANDKGIRNEMTAKGLGMFMQKLDQGKIVGPAQSAAMIDILRGQTFNDMIPPGLPPGTPVAHKTGWVDGVRNDAGIVFLPDGRHYILVMLTKSLPDEAAGIRVLNGISRQVYGHFAASPAMGAPKGG</sequence>